<dbReference type="InterPro" id="IPR040053">
    <property type="entry name" value="JOSD1/2"/>
</dbReference>
<dbReference type="SMART" id="SM01246">
    <property type="entry name" value="Josephin"/>
    <property type="match status" value="1"/>
</dbReference>
<dbReference type="RefSeq" id="XP_011306224.1">
    <property type="nucleotide sequence ID" value="XM_011307922.1"/>
</dbReference>
<dbReference type="GeneID" id="105268392"/>
<evidence type="ECO:0000256" key="3">
    <source>
        <dbReference type="ARBA" id="ARBA00012759"/>
    </source>
</evidence>
<dbReference type="GO" id="GO:0016579">
    <property type="term" value="P:protein deubiquitination"/>
    <property type="evidence" value="ECO:0007669"/>
    <property type="project" value="InterPro"/>
</dbReference>
<evidence type="ECO:0000256" key="11">
    <source>
        <dbReference type="PROSITE-ProRule" id="PRU00331"/>
    </source>
</evidence>
<dbReference type="PANTHER" id="PTHR13291:SF0">
    <property type="entry name" value="JOSEPHIN-LIKE PROTEIN"/>
    <property type="match status" value="1"/>
</dbReference>
<gene>
    <name evidence="13" type="primary">CG3781</name>
    <name evidence="15" type="synonym">LOC105268392</name>
    <name evidence="13" type="ORF">g.17406</name>
</gene>
<evidence type="ECO:0000256" key="10">
    <source>
        <dbReference type="ARBA" id="ARBA00077222"/>
    </source>
</evidence>
<evidence type="ECO:0000256" key="6">
    <source>
        <dbReference type="ARBA" id="ARBA00022786"/>
    </source>
</evidence>
<organism evidence="13">
    <name type="scientific">Fopius arisanus</name>
    <dbReference type="NCBI Taxonomy" id="64838"/>
    <lineage>
        <taxon>Eukaryota</taxon>
        <taxon>Metazoa</taxon>
        <taxon>Ecdysozoa</taxon>
        <taxon>Arthropoda</taxon>
        <taxon>Hexapoda</taxon>
        <taxon>Insecta</taxon>
        <taxon>Pterygota</taxon>
        <taxon>Neoptera</taxon>
        <taxon>Endopterygota</taxon>
        <taxon>Hymenoptera</taxon>
        <taxon>Apocrita</taxon>
        <taxon>Ichneumonoidea</taxon>
        <taxon>Braconidae</taxon>
        <taxon>Opiinae</taxon>
        <taxon>Fopius</taxon>
    </lineage>
</organism>
<keyword evidence="5" id="KW-0645">Protease</keyword>
<evidence type="ECO:0000256" key="2">
    <source>
        <dbReference type="ARBA" id="ARBA00004514"/>
    </source>
</evidence>
<accession>A0A0C9RUK9</accession>
<feature type="active site" evidence="11">
    <location>
        <position position="124"/>
    </location>
</feature>
<evidence type="ECO:0000256" key="8">
    <source>
        <dbReference type="ARBA" id="ARBA00058284"/>
    </source>
</evidence>
<reference evidence="15" key="2">
    <citation type="submission" date="2025-04" db="UniProtKB">
        <authorList>
            <consortium name="RefSeq"/>
        </authorList>
    </citation>
    <scope>IDENTIFICATION</scope>
    <source>
        <strain evidence="15">USDA-PBARC FA_bdor</strain>
        <tissue evidence="15">Whole organism</tissue>
    </source>
</reference>
<name>A0A0C9RUK9_9HYME</name>
<dbReference type="AlphaFoldDB" id="A0A0C9RUK9"/>
<sequence>MVVSGQGDMTGPIYHERQVKQLCALHALNNLFQERGFSKQELDQICYGLSPDVWINPHKSLLGLGNYDINVIMVALQTKGCEAIWFDKRRDPKCLCLDSIDGFILNVPTEYKLGFVLLPLKKRHWIALKKIQGAFYNLDSNLDSPQLIGKEDDLLTYLKDQIESKDKELFLVVSREVATSQEWLVKVNCNDFLDESGEKIFSTDSDEIRYIEDGLSTDIELDKKSQEDMDNDNVIVNDNTRKSPLLSNFFTS</sequence>
<comment type="subcellular location">
    <subcellularLocation>
        <location evidence="2">Cytoplasm</location>
        <location evidence="2">Cytosol</location>
    </subcellularLocation>
</comment>
<dbReference type="Pfam" id="PF02099">
    <property type="entry name" value="Josephin"/>
    <property type="match status" value="1"/>
</dbReference>
<keyword evidence="4" id="KW-0963">Cytoplasm</keyword>
<evidence type="ECO:0000256" key="5">
    <source>
        <dbReference type="ARBA" id="ARBA00022670"/>
    </source>
</evidence>
<dbReference type="GO" id="GO:0006508">
    <property type="term" value="P:proteolysis"/>
    <property type="evidence" value="ECO:0007669"/>
    <property type="project" value="UniProtKB-KW"/>
</dbReference>
<dbReference type="Proteomes" id="UP000694866">
    <property type="component" value="Unplaced"/>
</dbReference>
<dbReference type="CTD" id="31560"/>
<proteinExistence type="predicted"/>
<evidence type="ECO:0000256" key="9">
    <source>
        <dbReference type="ARBA" id="ARBA00069892"/>
    </source>
</evidence>
<dbReference type="KEGG" id="fas:105268392"/>
<accession>A0A9R1U2S3</accession>
<dbReference type="GO" id="GO:0005829">
    <property type="term" value="C:cytosol"/>
    <property type="evidence" value="ECO:0007669"/>
    <property type="project" value="UniProtKB-SubCell"/>
</dbReference>
<evidence type="ECO:0000259" key="12">
    <source>
        <dbReference type="PROSITE" id="PS50957"/>
    </source>
</evidence>
<evidence type="ECO:0000313" key="15">
    <source>
        <dbReference type="RefSeq" id="XP_011306224.1"/>
    </source>
</evidence>
<evidence type="ECO:0000313" key="14">
    <source>
        <dbReference type="Proteomes" id="UP000694866"/>
    </source>
</evidence>
<dbReference type="EMBL" id="GBYB01011276">
    <property type="protein sequence ID" value="JAG81043.1"/>
    <property type="molecule type" value="Transcribed_RNA"/>
</dbReference>
<evidence type="ECO:0000256" key="4">
    <source>
        <dbReference type="ARBA" id="ARBA00022490"/>
    </source>
</evidence>
<dbReference type="PANTHER" id="PTHR13291">
    <property type="entry name" value="JOSEPHIN 1, 2"/>
    <property type="match status" value="1"/>
</dbReference>
<comment type="catalytic activity">
    <reaction evidence="1">
        <text>Thiol-dependent hydrolysis of ester, thioester, amide, peptide and isopeptide bonds formed by the C-terminal Gly of ubiquitin (a 76-residue protein attached to proteins as an intracellular targeting signal).</text>
        <dbReference type="EC" id="3.4.19.12"/>
    </reaction>
</comment>
<comment type="function">
    <text evidence="8">Cleaves 'Lys-63'-linked poly-ubiquitin chains, and with lesser efficiency 'Lys-48'-linked poly-ubiquitin chains (in vitro). May act as a deubiquitinating enzyme.</text>
</comment>
<dbReference type="Gene3D" id="3.90.70.40">
    <property type="match status" value="1"/>
</dbReference>
<dbReference type="InterPro" id="IPR006155">
    <property type="entry name" value="Josephin"/>
</dbReference>
<evidence type="ECO:0000313" key="13">
    <source>
        <dbReference type="EMBL" id="JAG81043.1"/>
    </source>
</evidence>
<feature type="domain" description="Josephin" evidence="12">
    <location>
        <begin position="10"/>
        <end position="187"/>
    </location>
</feature>
<reference evidence="13" key="1">
    <citation type="submission" date="2015-01" db="EMBL/GenBank/DDBJ databases">
        <title>Transcriptome Assembly of Fopius arisanus.</title>
        <authorList>
            <person name="Geib S."/>
        </authorList>
    </citation>
    <scope>NUCLEOTIDE SEQUENCE</scope>
</reference>
<keyword evidence="14" id="KW-1185">Reference proteome</keyword>
<dbReference type="EC" id="3.4.19.12" evidence="3"/>
<keyword evidence="7 11" id="KW-0378">Hydrolase</keyword>
<feature type="active site" evidence="11">
    <location>
        <position position="139"/>
    </location>
</feature>
<dbReference type="GO" id="GO:0004843">
    <property type="term" value="F:cysteine-type deubiquitinase activity"/>
    <property type="evidence" value="ECO:0007669"/>
    <property type="project" value="UniProtKB-EC"/>
</dbReference>
<protein>
    <recommendedName>
        <fullName evidence="9">Josephin-2</fullName>
        <ecNumber evidence="3">3.4.19.12</ecNumber>
    </recommendedName>
    <alternativeName>
        <fullName evidence="10">Josephin domain-containing protein 2</fullName>
    </alternativeName>
</protein>
<dbReference type="PROSITE" id="PS50957">
    <property type="entry name" value="JOSEPHIN"/>
    <property type="match status" value="1"/>
</dbReference>
<feature type="active site" evidence="11">
    <location>
        <position position="23"/>
    </location>
</feature>
<evidence type="ECO:0000256" key="7">
    <source>
        <dbReference type="ARBA" id="ARBA00022801"/>
    </source>
</evidence>
<keyword evidence="6" id="KW-0833">Ubl conjugation pathway</keyword>
<evidence type="ECO:0000256" key="1">
    <source>
        <dbReference type="ARBA" id="ARBA00000707"/>
    </source>
</evidence>
<dbReference type="OrthoDB" id="422700at2759"/>
<dbReference type="FunFam" id="3.90.70.40:FF:000003">
    <property type="entry name" value="josephin-2 isoform X1"/>
    <property type="match status" value="1"/>
</dbReference>